<organism evidence="2 3">
    <name type="scientific">Halalkalicoccus tibetensis</name>
    <dbReference type="NCBI Taxonomy" id="175632"/>
    <lineage>
        <taxon>Archaea</taxon>
        <taxon>Methanobacteriati</taxon>
        <taxon>Methanobacteriota</taxon>
        <taxon>Stenosarchaea group</taxon>
        <taxon>Halobacteria</taxon>
        <taxon>Halobacteriales</taxon>
        <taxon>Halococcaceae</taxon>
        <taxon>Halalkalicoccus</taxon>
    </lineage>
</organism>
<sequence length="137" mass="15273">MKPELEDILLPCGWVAETTHEDRIAFRRDEDRIRLIAEPADESPALPELCASQLWRLACERRVGEAKSDMGLGYVSTTNAAVDTLLRHMQQINEVGESDEGISLNRLLELLEADSAIESHDEWGRTAPDDPGPQPLP</sequence>
<evidence type="ECO:0000313" key="2">
    <source>
        <dbReference type="EMBL" id="MFC6906145.1"/>
    </source>
</evidence>
<gene>
    <name evidence="2" type="ORF">ACFQGH_13180</name>
</gene>
<reference evidence="2 3" key="1">
    <citation type="journal article" date="2019" name="Int. J. Syst. Evol. Microbiol.">
        <title>The Global Catalogue of Microorganisms (GCM) 10K type strain sequencing project: providing services to taxonomists for standard genome sequencing and annotation.</title>
        <authorList>
            <consortium name="The Broad Institute Genomics Platform"/>
            <consortium name="The Broad Institute Genome Sequencing Center for Infectious Disease"/>
            <person name="Wu L."/>
            <person name="Ma J."/>
        </authorList>
    </citation>
    <scope>NUCLEOTIDE SEQUENCE [LARGE SCALE GENOMIC DNA]</scope>
    <source>
        <strain evidence="2 3">CGMCC 1.3240</strain>
    </source>
</reference>
<comment type="caution">
    <text evidence="2">The sequence shown here is derived from an EMBL/GenBank/DDBJ whole genome shotgun (WGS) entry which is preliminary data.</text>
</comment>
<name>A0ABD5V7L2_9EURY</name>
<dbReference type="Proteomes" id="UP001596312">
    <property type="component" value="Unassembled WGS sequence"/>
</dbReference>
<protein>
    <submittedName>
        <fullName evidence="2">Uncharacterized protein</fullName>
    </submittedName>
</protein>
<evidence type="ECO:0000313" key="3">
    <source>
        <dbReference type="Proteomes" id="UP001596312"/>
    </source>
</evidence>
<evidence type="ECO:0000256" key="1">
    <source>
        <dbReference type="SAM" id="MobiDB-lite"/>
    </source>
</evidence>
<proteinExistence type="predicted"/>
<dbReference type="AlphaFoldDB" id="A0ABD5V7L2"/>
<keyword evidence="3" id="KW-1185">Reference proteome</keyword>
<dbReference type="RefSeq" id="WP_340604700.1">
    <property type="nucleotide sequence ID" value="NZ_JBBMXV010000004.1"/>
</dbReference>
<accession>A0ABD5V7L2</accession>
<feature type="compositionally biased region" description="Basic and acidic residues" evidence="1">
    <location>
        <begin position="118"/>
        <end position="128"/>
    </location>
</feature>
<dbReference type="EMBL" id="JBHSXQ010000004">
    <property type="protein sequence ID" value="MFC6906145.1"/>
    <property type="molecule type" value="Genomic_DNA"/>
</dbReference>
<feature type="region of interest" description="Disordered" evidence="1">
    <location>
        <begin position="118"/>
        <end position="137"/>
    </location>
</feature>